<dbReference type="CDD" id="cd11297">
    <property type="entry name" value="PIN_LabA-like_N_1"/>
    <property type="match status" value="1"/>
</dbReference>
<dbReference type="Pfam" id="PF01936">
    <property type="entry name" value="NYN"/>
    <property type="match status" value="1"/>
</dbReference>
<evidence type="ECO:0000259" key="1">
    <source>
        <dbReference type="PROSITE" id="PS51644"/>
    </source>
</evidence>
<evidence type="ECO:0000313" key="2">
    <source>
        <dbReference type="EMBL" id="OBX09911.1"/>
    </source>
</evidence>
<dbReference type="RefSeq" id="WP_065234368.1">
    <property type="nucleotide sequence ID" value="NZ_JTJS01000040.1"/>
</dbReference>
<dbReference type="PANTHER" id="PTHR35811:SF1">
    <property type="entry name" value="HTH OST-TYPE DOMAIN-CONTAINING PROTEIN"/>
    <property type="match status" value="1"/>
</dbReference>
<dbReference type="PROSITE" id="PS51644">
    <property type="entry name" value="HTH_OST"/>
    <property type="match status" value="1"/>
</dbReference>
<dbReference type="AlphaFoldDB" id="A0A1A7Q727"/>
<dbReference type="Proteomes" id="UP000243168">
    <property type="component" value="Unassembled WGS sequence"/>
</dbReference>
<protein>
    <recommendedName>
        <fullName evidence="1">HTH OST-type domain-containing protein</fullName>
    </recommendedName>
</protein>
<dbReference type="EMBL" id="JTJS01000040">
    <property type="protein sequence ID" value="OBX09911.1"/>
    <property type="molecule type" value="Genomic_DNA"/>
</dbReference>
<sequence length="248" mass="28665">MTKRFNSADENTRQLALLIDDDNASQNDIPLILDEITKYGEATLRRIYGNFVGKNSEWKEIINKYAIKPMQQFAYTKGKNATDGYMIIDAMDLLYKKLFNGFCIVSSDSDFTALAIRLKEEGVEVYGFGRMQTPESFRNACSRFIYVENLKENSVGENEIKNSPCKDNPEENSKELPDDVLRKIFDDEDDWIQLGLLGQRWRLLETDFDPRSYGCKKLSDLVKKYSNIFEVDYRIDGGAEQIYVCLKQ</sequence>
<dbReference type="PANTHER" id="PTHR35811">
    <property type="entry name" value="SLR1870 PROTEIN"/>
    <property type="match status" value="1"/>
</dbReference>
<dbReference type="Gene3D" id="3.30.420.610">
    <property type="entry name" value="LOTUS domain-like"/>
    <property type="match status" value="1"/>
</dbReference>
<dbReference type="InterPro" id="IPR025605">
    <property type="entry name" value="OST-HTH/LOTUS_dom"/>
</dbReference>
<dbReference type="Gene3D" id="3.40.50.1010">
    <property type="entry name" value="5'-nuclease"/>
    <property type="match status" value="1"/>
</dbReference>
<dbReference type="Pfam" id="PF12872">
    <property type="entry name" value="OST-HTH"/>
    <property type="match status" value="1"/>
</dbReference>
<dbReference type="InterPro" id="IPR041966">
    <property type="entry name" value="LOTUS-like"/>
</dbReference>
<accession>A0A1A7Q727</accession>
<feature type="domain" description="HTH OST-type" evidence="1">
    <location>
        <begin position="173"/>
        <end position="248"/>
    </location>
</feature>
<reference evidence="2 3" key="1">
    <citation type="submission" date="2014-11" db="EMBL/GenBank/DDBJ databases">
        <title>Pan-genome of Gallibacterium spp.</title>
        <authorList>
            <person name="Kudirkiene E."/>
            <person name="Bojesen A.M."/>
        </authorList>
    </citation>
    <scope>NUCLEOTIDE SEQUENCE [LARGE SCALE GENOMIC DNA]</scope>
    <source>
        <strain evidence="2 3">F298</strain>
    </source>
</reference>
<evidence type="ECO:0000313" key="3">
    <source>
        <dbReference type="Proteomes" id="UP000243168"/>
    </source>
</evidence>
<organism evidence="2 3">
    <name type="scientific">Gallibacterium genomosp. 3</name>
    <dbReference type="NCBI Taxonomy" id="505345"/>
    <lineage>
        <taxon>Bacteria</taxon>
        <taxon>Pseudomonadati</taxon>
        <taxon>Pseudomonadota</taxon>
        <taxon>Gammaproteobacteria</taxon>
        <taxon>Pasteurellales</taxon>
        <taxon>Pasteurellaceae</taxon>
        <taxon>Gallibacterium</taxon>
    </lineage>
</organism>
<proteinExistence type="predicted"/>
<dbReference type="CDD" id="cd10146">
    <property type="entry name" value="LabA_like_C"/>
    <property type="match status" value="1"/>
</dbReference>
<dbReference type="InterPro" id="IPR021139">
    <property type="entry name" value="NYN"/>
</dbReference>
<dbReference type="GO" id="GO:0004540">
    <property type="term" value="F:RNA nuclease activity"/>
    <property type="evidence" value="ECO:0007669"/>
    <property type="project" value="InterPro"/>
</dbReference>
<gene>
    <name evidence="2" type="ORF">QV07_04715</name>
</gene>
<dbReference type="PATRIC" id="fig|505345.8.peg.948"/>
<name>A0A1A7Q727_9PAST</name>
<comment type="caution">
    <text evidence="2">The sequence shown here is derived from an EMBL/GenBank/DDBJ whole genome shotgun (WGS) entry which is preliminary data.</text>
</comment>